<gene>
    <name evidence="9" type="ORF">TR109967</name>
</gene>
<dbReference type="InterPro" id="IPR014722">
    <property type="entry name" value="Rib_uL2_dom2"/>
</dbReference>
<feature type="compositionally biased region" description="Polar residues" evidence="7">
    <location>
        <begin position="130"/>
        <end position="145"/>
    </location>
</feature>
<evidence type="ECO:0000256" key="6">
    <source>
        <dbReference type="ARBA" id="ARBA00046388"/>
    </source>
</evidence>
<evidence type="ECO:0000256" key="5">
    <source>
        <dbReference type="ARBA" id="ARBA00035351"/>
    </source>
</evidence>
<name>A0A0X3PLS0_SCHSO</name>
<dbReference type="InterPro" id="IPR008991">
    <property type="entry name" value="Translation_prot_SH3-like_sf"/>
</dbReference>
<accession>A0A0X3PLS0</accession>
<feature type="compositionally biased region" description="Basic residues" evidence="7">
    <location>
        <begin position="154"/>
        <end position="163"/>
    </location>
</feature>
<feature type="compositionally biased region" description="Basic and acidic residues" evidence="7">
    <location>
        <begin position="374"/>
        <end position="386"/>
    </location>
</feature>
<sequence length="1372" mass="152045">MAGFQKAFNAIDTENHGFITIDELRDYMQRMHYKESFVTKWIGLFDPEGSGRITYKQYCDTLGLKRSESQPSSPGVQTSSPVQFSAEFSSTSQVKPSAAEEIGDLKDITKEPHRLPTYSGSDEAIKGIETTIQPVMAGSQSSEPNGMSAGRPTRTGKGKKQRNSKSGSHKNSISERRTSDSSPGTIAMDVIEPIQTEPTHAEPIRGQQEPRPHKKRGGSSDQSNATSEATLVSEREVPIEQQKAAVAQKSKHPRKQGKTTPRSSSTVDEAHIASEHPGPTEIQCKSSGDTGKPSQSNKRTHFLSESLTPDSSVQAKPRVFKRTHVTYQRKRNSQSESKAFPPGCLYGDSSEQSPHLSSVPGSPGKPQKPFFRQRQPDRFRTSKSETDNPAEVVDMTQWVRSGKGDWPKKSHGLNRRDRNRLTQPKSTEMCADGSPSKIEPTNFSLNIGDKIEGTGIYVMTPTQVTDQLDGRPVEEGVESITQKAGPKVATYAANGDTESEEEMEMADPFHEDEQLVNQLPVENAIQPVVFTETQQLASAPPHESLVEEKRDVMDASAMDYQLDAQLAPEESPQNVPSPALATNLIMPEESEHIVELCQKDVESQEKLQDREWDASKKSECIEEPQEQKSPRVAEFVETNDGKKAKKNGRNRKGNSSSSVESATSTTLLEGKVESSPIVMEEPSSALPPRGKRQKKGSEGTSESSVTHDECKQQEEIPPDEESKVVDPFHEEGPAEDQLIVENKIQPVFSAQILQAAPVRSTQNQDVSSSEEEEMEMADPFHEDFQPADDAAVEEPLLTTAQSPPNLEATNQVGQPVVDSRNEPQVEEEQIIKSADNRKEKHRQKSQSASESERKSPKDQEKDVEGSVVAVIPTETALPMEPTSENSETVESTGKRKQKDEKPRTVKEPKSDRKVKPKIEASEQAKKEEGDNGAGRAETDIQAELVLSEQVNSVESGSLAVPAAEEKVTRKPTTSLSEIADKLEEVVEITTQKEDTSAARQKSTGKTAQHHLHHQQKKKKQPENLPSQSPRVDLQVQAVASKPSTKTANKGPTKRSKKQPKEVDASQLKPVEDETNSTQKKEATSGKRKRKHEEQKAGDASKKEAAKKVAKKKRTEKQAKRASKKPRQGDEDGEDGSALVKGPKRPRRGHIETGRFPRTFAVQVSRRLTQHRRDGAKVATNHLGKRIKGEKTKLSRAHRQAEKPSKGVRRWKLRASLRKPGTVVILLAGRHRGKRAVCVGRHAHSGLLLITGPYSINGIPVRRVHPDYVLATKTVIRLSNFHIPKRLHSKTYFARSKPNRKNLLMKAAETIFVDKASEETAYKVSDERKKDQIAIDKQVLKAIRQSPSRKLLLAYLKSTFSLSKHDYPHKMVF</sequence>
<dbReference type="GO" id="GO:0002181">
    <property type="term" value="P:cytoplasmic translation"/>
    <property type="evidence" value="ECO:0007669"/>
    <property type="project" value="TreeGrafter"/>
</dbReference>
<feature type="compositionally biased region" description="Polar residues" evidence="7">
    <location>
        <begin position="798"/>
        <end position="813"/>
    </location>
</feature>
<dbReference type="PANTHER" id="PTHR10715:SF0">
    <property type="entry name" value="LARGE RIBOSOMAL SUBUNIT PROTEIN EL6"/>
    <property type="match status" value="1"/>
</dbReference>
<feature type="compositionally biased region" description="Basic and acidic residues" evidence="7">
    <location>
        <begin position="103"/>
        <end position="114"/>
    </location>
</feature>
<reference evidence="9" key="1">
    <citation type="submission" date="2016-01" db="EMBL/GenBank/DDBJ databases">
        <title>Reference transcriptome for the parasite Schistocephalus solidus: insights into the molecular evolution of parasitism.</title>
        <authorList>
            <person name="Hebert F.O."/>
            <person name="Grambauer S."/>
            <person name="Barber I."/>
            <person name="Landry C.R."/>
            <person name="Aubin-Horth N."/>
        </authorList>
    </citation>
    <scope>NUCLEOTIDE SEQUENCE</scope>
</reference>
<feature type="compositionally biased region" description="Basic and acidic residues" evidence="7">
    <location>
        <begin position="604"/>
        <end position="631"/>
    </location>
</feature>
<dbReference type="SUPFAM" id="SSF50104">
    <property type="entry name" value="Translation proteins SH3-like domain"/>
    <property type="match status" value="1"/>
</dbReference>
<dbReference type="InterPro" id="IPR000915">
    <property type="entry name" value="60S_ribosomal_eL6"/>
</dbReference>
<dbReference type="InterPro" id="IPR041997">
    <property type="entry name" value="Ribosomal_eL6_KOW"/>
</dbReference>
<evidence type="ECO:0000256" key="2">
    <source>
        <dbReference type="ARBA" id="ARBA00022980"/>
    </source>
</evidence>
<dbReference type="InterPro" id="IPR002048">
    <property type="entry name" value="EF_hand_dom"/>
</dbReference>
<dbReference type="GO" id="GO:0003723">
    <property type="term" value="F:RNA binding"/>
    <property type="evidence" value="ECO:0007669"/>
    <property type="project" value="TreeGrafter"/>
</dbReference>
<keyword evidence="2" id="KW-0689">Ribosomal protein</keyword>
<feature type="compositionally biased region" description="Basic and acidic residues" evidence="7">
    <location>
        <begin position="705"/>
        <end position="732"/>
    </location>
</feature>
<feature type="compositionally biased region" description="Basic residues" evidence="7">
    <location>
        <begin position="643"/>
        <end position="652"/>
    </location>
</feature>
<protein>
    <recommendedName>
        <fullName evidence="4">Large ribosomal subunit protein eL6</fullName>
    </recommendedName>
    <alternativeName>
        <fullName evidence="5">60S ribosomal protein L6</fullName>
    </alternativeName>
</protein>
<dbReference type="Gene3D" id="1.10.238.10">
    <property type="entry name" value="EF-hand"/>
    <property type="match status" value="1"/>
</dbReference>
<feature type="compositionally biased region" description="Basic and acidic residues" evidence="7">
    <location>
        <begin position="850"/>
        <end position="864"/>
    </location>
</feature>
<feature type="compositionally biased region" description="Polar residues" evidence="7">
    <location>
        <begin position="258"/>
        <end position="267"/>
    </location>
</feature>
<dbReference type="Pfam" id="PF13499">
    <property type="entry name" value="EF-hand_7"/>
    <property type="match status" value="1"/>
</dbReference>
<dbReference type="SMART" id="SM00054">
    <property type="entry name" value="EFh"/>
    <property type="match status" value="2"/>
</dbReference>
<dbReference type="Pfam" id="PF01159">
    <property type="entry name" value="Ribosomal_L6e"/>
    <property type="match status" value="1"/>
</dbReference>
<dbReference type="InterPro" id="IPR011992">
    <property type="entry name" value="EF-hand-dom_pair"/>
</dbReference>
<dbReference type="EMBL" id="GEEE01010985">
    <property type="protein sequence ID" value="JAP52240.1"/>
    <property type="molecule type" value="Transcribed_RNA"/>
</dbReference>
<feature type="compositionally biased region" description="Polar residues" evidence="7">
    <location>
        <begin position="283"/>
        <end position="314"/>
    </location>
</feature>
<evidence type="ECO:0000256" key="3">
    <source>
        <dbReference type="ARBA" id="ARBA00023274"/>
    </source>
</evidence>
<feature type="compositionally biased region" description="Polar residues" evidence="7">
    <location>
        <begin position="997"/>
        <end position="1006"/>
    </location>
</feature>
<feature type="region of interest" description="Disordered" evidence="7">
    <location>
        <begin position="66"/>
        <end position="443"/>
    </location>
</feature>
<feature type="compositionally biased region" description="Basic and acidic residues" evidence="7">
    <location>
        <begin position="978"/>
        <end position="996"/>
    </location>
</feature>
<dbReference type="GO" id="GO:0022625">
    <property type="term" value="C:cytosolic large ribosomal subunit"/>
    <property type="evidence" value="ECO:0007669"/>
    <property type="project" value="TreeGrafter"/>
</dbReference>
<comment type="subunit">
    <text evidence="6">Component of the large ribosomal subunit. May bind IPO9 with low affinity.</text>
</comment>
<feature type="compositionally biased region" description="Basic residues" evidence="7">
    <location>
        <begin position="1007"/>
        <end position="1019"/>
    </location>
</feature>
<feature type="compositionally biased region" description="Basic and acidic residues" evidence="7">
    <location>
        <begin position="402"/>
        <end position="420"/>
    </location>
</feature>
<feature type="domain" description="EF-hand" evidence="8">
    <location>
        <begin position="1"/>
        <end position="34"/>
    </location>
</feature>
<dbReference type="GO" id="GO:0005509">
    <property type="term" value="F:calcium ion binding"/>
    <property type="evidence" value="ECO:0007669"/>
    <property type="project" value="InterPro"/>
</dbReference>
<feature type="compositionally biased region" description="Polar residues" evidence="7">
    <location>
        <begin position="349"/>
        <end position="360"/>
    </location>
</feature>
<feature type="compositionally biased region" description="Low complexity" evidence="7">
    <location>
        <begin position="653"/>
        <end position="666"/>
    </location>
</feature>
<dbReference type="PANTHER" id="PTHR10715">
    <property type="entry name" value="60S RIBOSOMAL PROTEIN L6"/>
    <property type="match status" value="1"/>
</dbReference>
<evidence type="ECO:0000259" key="8">
    <source>
        <dbReference type="PROSITE" id="PS50222"/>
    </source>
</evidence>
<feature type="compositionally biased region" description="Polar residues" evidence="7">
    <location>
        <begin position="69"/>
        <end position="95"/>
    </location>
</feature>
<organism evidence="9">
    <name type="scientific">Schistocephalus solidus</name>
    <name type="common">Tapeworm</name>
    <dbReference type="NCBI Taxonomy" id="70667"/>
    <lineage>
        <taxon>Eukaryota</taxon>
        <taxon>Metazoa</taxon>
        <taxon>Spiralia</taxon>
        <taxon>Lophotrochozoa</taxon>
        <taxon>Platyhelminthes</taxon>
        <taxon>Cestoda</taxon>
        <taxon>Eucestoda</taxon>
        <taxon>Diphyllobothriidea</taxon>
        <taxon>Diphyllobothriidae</taxon>
        <taxon>Schistocephalus</taxon>
    </lineage>
</organism>
<dbReference type="GO" id="GO:0003735">
    <property type="term" value="F:structural constituent of ribosome"/>
    <property type="evidence" value="ECO:0007669"/>
    <property type="project" value="InterPro"/>
</dbReference>
<keyword evidence="3" id="KW-0687">Ribonucleoprotein</keyword>
<feature type="compositionally biased region" description="Polar residues" evidence="7">
    <location>
        <begin position="882"/>
        <end position="891"/>
    </location>
</feature>
<comment type="similarity">
    <text evidence="1">Belongs to the eukaryotic ribosomal protein eL6 family.</text>
</comment>
<dbReference type="CDD" id="cd00051">
    <property type="entry name" value="EFh"/>
    <property type="match status" value="1"/>
</dbReference>
<proteinExistence type="inferred from homology"/>
<feature type="compositionally biased region" description="Basic and acidic residues" evidence="7">
    <location>
        <begin position="1091"/>
        <end position="1106"/>
    </location>
</feature>
<dbReference type="GO" id="GO:0000027">
    <property type="term" value="P:ribosomal large subunit assembly"/>
    <property type="evidence" value="ECO:0007669"/>
    <property type="project" value="TreeGrafter"/>
</dbReference>
<dbReference type="Gene3D" id="2.30.30.30">
    <property type="match status" value="1"/>
</dbReference>
<evidence type="ECO:0000313" key="9">
    <source>
        <dbReference type="EMBL" id="JAP52240.1"/>
    </source>
</evidence>
<evidence type="ECO:0000256" key="4">
    <source>
        <dbReference type="ARBA" id="ARBA00035233"/>
    </source>
</evidence>
<evidence type="ECO:0000256" key="7">
    <source>
        <dbReference type="SAM" id="MobiDB-lite"/>
    </source>
</evidence>
<feature type="compositionally biased region" description="Basic and acidic residues" evidence="7">
    <location>
        <begin position="199"/>
        <end position="211"/>
    </location>
</feature>
<feature type="region of interest" description="Disordered" evidence="7">
    <location>
        <begin position="604"/>
        <end position="738"/>
    </location>
</feature>
<feature type="compositionally biased region" description="Basic residues" evidence="7">
    <location>
        <begin position="318"/>
        <end position="332"/>
    </location>
</feature>
<feature type="compositionally biased region" description="Polar residues" evidence="7">
    <location>
        <begin position="219"/>
        <end position="230"/>
    </location>
</feature>
<feature type="compositionally biased region" description="Basic residues" evidence="7">
    <location>
        <begin position="1107"/>
        <end position="1125"/>
    </location>
</feature>
<feature type="region of interest" description="Disordered" evidence="7">
    <location>
        <begin position="756"/>
        <end position="1157"/>
    </location>
</feature>
<dbReference type="PROSITE" id="PS50222">
    <property type="entry name" value="EF_HAND_2"/>
    <property type="match status" value="1"/>
</dbReference>
<dbReference type="CDD" id="cd13156">
    <property type="entry name" value="KOW_RPL6"/>
    <property type="match status" value="1"/>
</dbReference>
<evidence type="ECO:0000256" key="1">
    <source>
        <dbReference type="ARBA" id="ARBA00010592"/>
    </source>
</evidence>
<dbReference type="SUPFAM" id="SSF47473">
    <property type="entry name" value="EF-hand"/>
    <property type="match status" value="1"/>
</dbReference>
<feature type="compositionally biased region" description="Basic and acidic residues" evidence="7">
    <location>
        <begin position="897"/>
        <end position="929"/>
    </location>
</feature>